<feature type="compositionally biased region" description="Low complexity" evidence="1">
    <location>
        <begin position="245"/>
        <end position="258"/>
    </location>
</feature>
<protein>
    <submittedName>
        <fullName evidence="2">Uncharacterized protein</fullName>
    </submittedName>
</protein>
<dbReference type="AlphaFoldDB" id="A0A319CFB0"/>
<organism evidence="2 3">
    <name type="scientific">Aspergillus uvarum CBS 121591</name>
    <dbReference type="NCBI Taxonomy" id="1448315"/>
    <lineage>
        <taxon>Eukaryota</taxon>
        <taxon>Fungi</taxon>
        <taxon>Dikarya</taxon>
        <taxon>Ascomycota</taxon>
        <taxon>Pezizomycotina</taxon>
        <taxon>Eurotiomycetes</taxon>
        <taxon>Eurotiomycetidae</taxon>
        <taxon>Eurotiales</taxon>
        <taxon>Aspergillaceae</taxon>
        <taxon>Aspergillus</taxon>
        <taxon>Aspergillus subgen. Circumdati</taxon>
    </lineage>
</organism>
<proteinExistence type="predicted"/>
<feature type="region of interest" description="Disordered" evidence="1">
    <location>
        <begin position="38"/>
        <end position="88"/>
    </location>
</feature>
<evidence type="ECO:0000313" key="2">
    <source>
        <dbReference type="EMBL" id="PYH82989.1"/>
    </source>
</evidence>
<dbReference type="VEuPathDB" id="FungiDB:BO82DRAFT_401010"/>
<reference evidence="2 3" key="1">
    <citation type="submission" date="2016-12" db="EMBL/GenBank/DDBJ databases">
        <title>The genomes of Aspergillus section Nigri reveals drivers in fungal speciation.</title>
        <authorList>
            <consortium name="DOE Joint Genome Institute"/>
            <person name="Vesth T.C."/>
            <person name="Nybo J."/>
            <person name="Theobald S."/>
            <person name="Brandl J."/>
            <person name="Frisvad J.C."/>
            <person name="Nielsen K.F."/>
            <person name="Lyhne E.K."/>
            <person name="Kogle M.E."/>
            <person name="Kuo A."/>
            <person name="Riley R."/>
            <person name="Clum A."/>
            <person name="Nolan M."/>
            <person name="Lipzen A."/>
            <person name="Salamov A."/>
            <person name="Henrissat B."/>
            <person name="Wiebenga A."/>
            <person name="De Vries R.P."/>
            <person name="Grigoriev I.V."/>
            <person name="Mortensen U.H."/>
            <person name="Andersen M.R."/>
            <person name="Baker S.E."/>
        </authorList>
    </citation>
    <scope>NUCLEOTIDE SEQUENCE [LARGE SCALE GENOMIC DNA]</scope>
    <source>
        <strain evidence="2 3">CBS 121591</strain>
    </source>
</reference>
<accession>A0A319CFB0</accession>
<dbReference type="Proteomes" id="UP000248340">
    <property type="component" value="Unassembled WGS sequence"/>
</dbReference>
<dbReference type="EMBL" id="KZ821692">
    <property type="protein sequence ID" value="PYH82989.1"/>
    <property type="molecule type" value="Genomic_DNA"/>
</dbReference>
<dbReference type="PANTHER" id="PTHR36911:SF1">
    <property type="entry name" value="LIM ZINC-BINDING DOMAIN-CONTAINING PROTEIN"/>
    <property type="match status" value="1"/>
</dbReference>
<feature type="compositionally biased region" description="Low complexity" evidence="1">
    <location>
        <begin position="58"/>
        <end position="82"/>
    </location>
</feature>
<feature type="compositionally biased region" description="Acidic residues" evidence="1">
    <location>
        <begin position="214"/>
        <end position="224"/>
    </location>
</feature>
<feature type="region of interest" description="Disordered" evidence="1">
    <location>
        <begin position="114"/>
        <end position="290"/>
    </location>
</feature>
<dbReference type="PANTHER" id="PTHR36911">
    <property type="entry name" value="LIM ZINC-BINDING DOMAIN-CONTAINING PROTEIN-RELATED"/>
    <property type="match status" value="1"/>
</dbReference>
<evidence type="ECO:0000256" key="1">
    <source>
        <dbReference type="SAM" id="MobiDB-lite"/>
    </source>
</evidence>
<keyword evidence="3" id="KW-1185">Reference proteome</keyword>
<feature type="compositionally biased region" description="Acidic residues" evidence="1">
    <location>
        <begin position="263"/>
        <end position="276"/>
    </location>
</feature>
<feature type="compositionally biased region" description="Gly residues" evidence="1">
    <location>
        <begin position="42"/>
        <end position="57"/>
    </location>
</feature>
<feature type="compositionally biased region" description="Basic and acidic residues" evidence="1">
    <location>
        <begin position="225"/>
        <end position="239"/>
    </location>
</feature>
<dbReference type="RefSeq" id="XP_025493189.1">
    <property type="nucleotide sequence ID" value="XM_025639228.1"/>
</dbReference>
<dbReference type="OrthoDB" id="4510085at2759"/>
<evidence type="ECO:0000313" key="3">
    <source>
        <dbReference type="Proteomes" id="UP000248340"/>
    </source>
</evidence>
<dbReference type="GeneID" id="37141970"/>
<name>A0A319CFB0_9EURO</name>
<gene>
    <name evidence="2" type="ORF">BO82DRAFT_401010</name>
</gene>
<sequence length="290" mass="31748">MEVCRLQHLPQIADCIPVVQLPEIESLVADVVLVENNNNNCGGQGGNNNRGGRGGGFFNNNNNNNNNGNNWNNNNNNNSNGKNVKKNKKVNWYRPLLDPYDFEDNSTRLLQGWGFDGSKVPEPEDIEMTDAPPLVYPESDDDILMGGVSDNEDPDTSRGGWSYLESDSDTSVGDQSACGAQGRRLSDSDISMRSWSDLDSDTSFGDRSDSVTSVDDEQSDADDAEGVRFELYKSCKDRPGTPVPSRKSSSSSEASSHSSDPDYVPDDEEEEEDETLEPGQQAPSDLFGQM</sequence>